<dbReference type="PANTHER" id="PTHR36558">
    <property type="entry name" value="GLR1098 PROTEIN"/>
    <property type="match status" value="1"/>
</dbReference>
<dbReference type="Proteomes" id="UP000185911">
    <property type="component" value="Unassembled WGS sequence"/>
</dbReference>
<dbReference type="SUPFAM" id="SSF52980">
    <property type="entry name" value="Restriction endonuclease-like"/>
    <property type="match status" value="1"/>
</dbReference>
<dbReference type="EMBL" id="MSYM01000013">
    <property type="protein sequence ID" value="OLP05711.1"/>
    <property type="molecule type" value="Genomic_DNA"/>
</dbReference>
<keyword evidence="3" id="KW-1185">Reference proteome</keyword>
<dbReference type="InterPro" id="IPR008538">
    <property type="entry name" value="Uma2"/>
</dbReference>
<name>A0A1Q8YCC7_9BURK</name>
<comment type="caution">
    <text evidence="2">The sequence shown here is derived from an EMBL/GenBank/DDBJ whole genome shotgun (WGS) entry which is preliminary data.</text>
</comment>
<dbReference type="AlphaFoldDB" id="A0A1Q8YCC7"/>
<dbReference type="Pfam" id="PF05685">
    <property type="entry name" value="Uma2"/>
    <property type="match status" value="1"/>
</dbReference>
<dbReference type="InterPro" id="IPR011335">
    <property type="entry name" value="Restrct_endonuc-II-like"/>
</dbReference>
<dbReference type="CDD" id="cd06260">
    <property type="entry name" value="DUF820-like"/>
    <property type="match status" value="1"/>
</dbReference>
<dbReference type="PANTHER" id="PTHR36558:SF1">
    <property type="entry name" value="RESTRICTION ENDONUCLEASE DOMAIN-CONTAINING PROTEIN-RELATED"/>
    <property type="match status" value="1"/>
</dbReference>
<dbReference type="STRING" id="81479.RA876_04075"/>
<dbReference type="InterPro" id="IPR012296">
    <property type="entry name" value="Nuclease_put_TT1808"/>
</dbReference>
<gene>
    <name evidence="2" type="ORF">BLL52_1937</name>
</gene>
<evidence type="ECO:0000313" key="3">
    <source>
        <dbReference type="Proteomes" id="UP000185911"/>
    </source>
</evidence>
<protein>
    <recommendedName>
        <fullName evidence="1">Putative restriction endonuclease domain-containing protein</fullName>
    </recommendedName>
</protein>
<organism evidence="2 3">
    <name type="scientific">Rhodoferax antarcticus ANT.BR</name>
    <dbReference type="NCBI Taxonomy" id="1111071"/>
    <lineage>
        <taxon>Bacteria</taxon>
        <taxon>Pseudomonadati</taxon>
        <taxon>Pseudomonadota</taxon>
        <taxon>Betaproteobacteria</taxon>
        <taxon>Burkholderiales</taxon>
        <taxon>Comamonadaceae</taxon>
        <taxon>Rhodoferax</taxon>
    </lineage>
</organism>
<proteinExistence type="predicted"/>
<evidence type="ECO:0000313" key="2">
    <source>
        <dbReference type="EMBL" id="OLP05711.1"/>
    </source>
</evidence>
<evidence type="ECO:0000259" key="1">
    <source>
        <dbReference type="Pfam" id="PF05685"/>
    </source>
</evidence>
<accession>A0A1Q8YCC7</accession>
<dbReference type="RefSeq" id="WP_075586316.1">
    <property type="nucleotide sequence ID" value="NZ_MSYM01000013.1"/>
</dbReference>
<sequence>MTDSLEKSVLSVSDYLNWESQQPEKHVFFGGEVFAMTGGTLRHNLATVASVLAFKSHLAGSPCKVFSGDVKVAVNVTEHWFYPDVLVTCSAQDLGDMSAVAVSEPVLILEVLSPSTQAYDRGQNFISLQKLSSLKEYALLDAETARLEVYRRNAAERFELFVFEGTDCEADLASIGWRGPVASLLD</sequence>
<feature type="domain" description="Putative restriction endonuclease" evidence="1">
    <location>
        <begin position="13"/>
        <end position="159"/>
    </location>
</feature>
<reference evidence="2 3" key="1">
    <citation type="submission" date="2017-01" db="EMBL/GenBank/DDBJ databases">
        <title>Genome sequence of Rhodoferax antarcticus ANT.BR, a psychrophilic purple nonsulfur bacterium from an Antarctic microbial mat.</title>
        <authorList>
            <person name="Baker J."/>
            <person name="Riester C."/>
            <person name="Skinner B."/>
            <person name="Newell A."/>
            <person name="Swingley W."/>
            <person name="Madigan M."/>
            <person name="Jung D."/>
            <person name="Asao M."/>
            <person name="Chen M."/>
            <person name="Loughlin P."/>
            <person name="Pan H."/>
            <person name="Lin S."/>
            <person name="Li N."/>
            <person name="Shaw J."/>
            <person name="Prado M."/>
            <person name="Sherman C."/>
            <person name="Li X."/>
            <person name="Tang J."/>
            <person name="Blankenship R."/>
            <person name="Zhao T."/>
            <person name="Touchman J."/>
            <person name="Sattley M."/>
        </authorList>
    </citation>
    <scope>NUCLEOTIDE SEQUENCE [LARGE SCALE GENOMIC DNA]</scope>
    <source>
        <strain evidence="2 3">ANT.BR</strain>
    </source>
</reference>
<dbReference type="Gene3D" id="3.90.1570.10">
    <property type="entry name" value="tt1808, chain A"/>
    <property type="match status" value="1"/>
</dbReference>